<dbReference type="Pfam" id="PF13649">
    <property type="entry name" value="Methyltransf_25"/>
    <property type="match status" value="1"/>
</dbReference>
<gene>
    <name evidence="2" type="ORF">SAMN02982996_02880</name>
</gene>
<accession>A0A1H4F1J5</accession>
<dbReference type="GO" id="GO:0032259">
    <property type="term" value="P:methylation"/>
    <property type="evidence" value="ECO:0007669"/>
    <property type="project" value="UniProtKB-KW"/>
</dbReference>
<reference evidence="2 3" key="1">
    <citation type="submission" date="2016-10" db="EMBL/GenBank/DDBJ databases">
        <authorList>
            <person name="de Groot N.N."/>
        </authorList>
    </citation>
    <scope>NUCLEOTIDE SEQUENCE [LARGE SCALE GENOMIC DNA]</scope>
    <source>
        <strain evidence="2 3">ATCC 29281</strain>
    </source>
</reference>
<dbReference type="SUPFAM" id="SSF53335">
    <property type="entry name" value="S-adenosyl-L-methionine-dependent methyltransferases"/>
    <property type="match status" value="1"/>
</dbReference>
<dbReference type="Gene3D" id="3.40.50.150">
    <property type="entry name" value="Vaccinia Virus protein VP39"/>
    <property type="match status" value="1"/>
</dbReference>
<dbReference type="InterPro" id="IPR041698">
    <property type="entry name" value="Methyltransf_25"/>
</dbReference>
<proteinExistence type="predicted"/>
<organism evidence="2 3">
    <name type="scientific">Lonsdalea quercina</name>
    <dbReference type="NCBI Taxonomy" id="71657"/>
    <lineage>
        <taxon>Bacteria</taxon>
        <taxon>Pseudomonadati</taxon>
        <taxon>Pseudomonadota</taxon>
        <taxon>Gammaproteobacteria</taxon>
        <taxon>Enterobacterales</taxon>
        <taxon>Pectobacteriaceae</taxon>
        <taxon>Lonsdalea</taxon>
    </lineage>
</organism>
<dbReference type="STRING" id="71657.SAMN02982996_02880"/>
<dbReference type="GO" id="GO:0008168">
    <property type="term" value="F:methyltransferase activity"/>
    <property type="evidence" value="ECO:0007669"/>
    <property type="project" value="UniProtKB-KW"/>
</dbReference>
<protein>
    <submittedName>
        <fullName evidence="2">Ubiquinone/menaquinone biosynthesis C-methylase UbiE</fullName>
    </submittedName>
</protein>
<keyword evidence="2" id="KW-0830">Ubiquinone</keyword>
<evidence type="ECO:0000313" key="3">
    <source>
        <dbReference type="Proteomes" id="UP000187280"/>
    </source>
</evidence>
<dbReference type="GeneID" id="97765722"/>
<dbReference type="Proteomes" id="UP000187280">
    <property type="component" value="Unassembled WGS sequence"/>
</dbReference>
<feature type="domain" description="Methyltransferase" evidence="1">
    <location>
        <begin position="125"/>
        <end position="217"/>
    </location>
</feature>
<sequence>MKKSMLSHTGYSDVDPGAALMAERQRIADRGDLDDAPVSELLCLFDQLCEFPLGRFLILNKGLDAFWTNELVTWTPENPRVMHPLERIIFEQLPATLATRERYGIFCRELKKRTMSGGAMASVPCGLMTDLLHLAGTPDIRLVGIDLDEAALSQARALAEQKGVLANTTLIEGDAWQMTFSEEFDVLTSNGLTIYESSDDRVTELYRLFYRALKKGGTLVTSFMTPPPSMANDSSWKMERLDPALLRLQKCLFMQVIGTQWNAMRTEKNTVQQLTQAGFRNIRVINDHAGLFPTVLAEKG</sequence>
<keyword evidence="2" id="KW-0489">Methyltransferase</keyword>
<dbReference type="EMBL" id="FNQS01000011">
    <property type="protein sequence ID" value="SEA91113.1"/>
    <property type="molecule type" value="Genomic_DNA"/>
</dbReference>
<evidence type="ECO:0000313" key="2">
    <source>
        <dbReference type="EMBL" id="SEA91113.1"/>
    </source>
</evidence>
<dbReference type="RefSeq" id="WP_074729150.1">
    <property type="nucleotide sequence ID" value="NZ_FNQS01000011.1"/>
</dbReference>
<keyword evidence="3" id="KW-1185">Reference proteome</keyword>
<dbReference type="AlphaFoldDB" id="A0A1H4F1J5"/>
<evidence type="ECO:0000259" key="1">
    <source>
        <dbReference type="Pfam" id="PF13649"/>
    </source>
</evidence>
<keyword evidence="2" id="KW-0808">Transferase</keyword>
<dbReference type="InterPro" id="IPR029063">
    <property type="entry name" value="SAM-dependent_MTases_sf"/>
</dbReference>
<name>A0A1H4F1J5_9GAMM</name>
<dbReference type="CDD" id="cd02440">
    <property type="entry name" value="AdoMet_MTases"/>
    <property type="match status" value="1"/>
</dbReference>